<keyword evidence="2" id="KW-1185">Reference proteome</keyword>
<comment type="caution">
    <text evidence="1">The sequence shown here is derived from an EMBL/GenBank/DDBJ whole genome shotgun (WGS) entry which is preliminary data.</text>
</comment>
<dbReference type="EMBL" id="JASBWT010000003">
    <property type="protein sequence ID" value="KAJ9106334.1"/>
    <property type="molecule type" value="Genomic_DNA"/>
</dbReference>
<gene>
    <name evidence="1" type="ORF">QFC21_001480</name>
</gene>
<proteinExistence type="predicted"/>
<reference evidence="1" key="1">
    <citation type="submission" date="2023-04" db="EMBL/GenBank/DDBJ databases">
        <title>Draft Genome sequencing of Naganishia species isolated from polar environments using Oxford Nanopore Technology.</title>
        <authorList>
            <person name="Leo P."/>
            <person name="Venkateswaran K."/>
        </authorList>
    </citation>
    <scope>NUCLEOTIDE SEQUENCE</scope>
    <source>
        <strain evidence="1">MNA-CCFEE 5423</strain>
    </source>
</reference>
<dbReference type="Proteomes" id="UP001227268">
    <property type="component" value="Unassembled WGS sequence"/>
</dbReference>
<name>A0ACC2W567_9TREE</name>
<accession>A0ACC2W567</accession>
<evidence type="ECO:0000313" key="1">
    <source>
        <dbReference type="EMBL" id="KAJ9106334.1"/>
    </source>
</evidence>
<protein>
    <submittedName>
        <fullName evidence="1">Uncharacterized protein</fullName>
    </submittedName>
</protein>
<evidence type="ECO:0000313" key="2">
    <source>
        <dbReference type="Proteomes" id="UP001227268"/>
    </source>
</evidence>
<sequence>MPAPRANKKRPVIPSSPTSEVSSRRSVSLRRPTNSRTPVSDLSFNDDDEERKSRRRSNGAASFAERSKRRSSLRKQVDEDEEPSNNAVDANDTSAKGDTRKRKSATGAALDSSTGGKDSRNTSLRTKKARLSVVGRPQGQNSMIVPVLGANDKAAIPQVSMEVMSSNFEEWMKMATDNKINTNNTWGFALIDYFADLTLLRNGPDDASINFQKASCTLDGCVKVWTSRVDSVATETGKLINGLALDAEDDEGEGIVRGNGEEEDDDADDIQKKTKKRVQGNQTTLAKSFDALKVKKLDLEFTVDPLFKKTSADFDEGGAQGLLMNHLSIDGKGRVVFDSGDVEVDEEDEQLGEDGNGEVEAMEDLADLPLIEKLQALMPSLNDVTTKNVSVTLADFKFNSDPNEAFTLAAFTAMGKDDDDMSVGDAEPTYGGGNEEDFFGGGNDFADNDQEQGFYGGGGDGDGGEGGFEENQSGLHISANADSRVVYGPAVPFDPSRSTGPSGLVMAMDDGDTMMLDYFDQGFLKNWAGPEHWKVRRAVKRVDPTESTTAAKQTRKEKTPFLINFEDAEAPSAKDLFATSKTVITLPATSSKRGRAGTPPKGKKGKKAKDAGEGADVRDEHLLPDDMHFSSRQLLRLFMKPKFTLKMRRRIEMSEITQGDGEIDENFWASAAAAQAGGDMDDDAEGTQPNGYDTQFFHDDVDDAADFAEVDDGLLGDMPGELDEDDPFAGTQDVKRVKPEAVNYAKRAKRVDVKRLKDNIWKGLKIPAASSKDAGAEAEMEPETLNDENYTPGDERTFSTVIENLRGSYSSDKMSEISTSFCFICLLHLANEQGLEIEPARFDDGTDAVGVLGEAAGVEATGGRGLGATIDTSNDRVIGELQALRIRKDLALVEEE</sequence>
<organism evidence="1 2">
    <name type="scientific">Naganishia friedmannii</name>
    <dbReference type="NCBI Taxonomy" id="89922"/>
    <lineage>
        <taxon>Eukaryota</taxon>
        <taxon>Fungi</taxon>
        <taxon>Dikarya</taxon>
        <taxon>Basidiomycota</taxon>
        <taxon>Agaricomycotina</taxon>
        <taxon>Tremellomycetes</taxon>
        <taxon>Filobasidiales</taxon>
        <taxon>Filobasidiaceae</taxon>
        <taxon>Naganishia</taxon>
    </lineage>
</organism>